<feature type="transmembrane region" description="Helical" evidence="1">
    <location>
        <begin position="39"/>
        <end position="60"/>
    </location>
</feature>
<evidence type="ECO:0000313" key="3">
    <source>
        <dbReference type="EMBL" id="MBB3971991.1"/>
    </source>
</evidence>
<dbReference type="RefSeq" id="WP_183393820.1">
    <property type="nucleotide sequence ID" value="NZ_JACIDR010000001.1"/>
</dbReference>
<accession>A0A7W6CVS2</accession>
<feature type="transmembrane region" description="Helical" evidence="1">
    <location>
        <begin position="67"/>
        <end position="87"/>
    </location>
</feature>
<feature type="signal peptide" evidence="2">
    <location>
        <begin position="1"/>
        <end position="23"/>
    </location>
</feature>
<evidence type="ECO:0000256" key="2">
    <source>
        <dbReference type="SAM" id="SignalP"/>
    </source>
</evidence>
<keyword evidence="1" id="KW-0812">Transmembrane</keyword>
<feature type="transmembrane region" description="Helical" evidence="1">
    <location>
        <begin position="99"/>
        <end position="119"/>
    </location>
</feature>
<dbReference type="EMBL" id="JACIDR010000001">
    <property type="protein sequence ID" value="MBB3971991.1"/>
    <property type="molecule type" value="Genomic_DNA"/>
</dbReference>
<keyword evidence="1" id="KW-1133">Transmembrane helix</keyword>
<dbReference type="AlphaFoldDB" id="A0A7W6CVS2"/>
<organism evidence="3 4">
    <name type="scientific">Hansschlegelia beijingensis</name>
    <dbReference type="NCBI Taxonomy" id="1133344"/>
    <lineage>
        <taxon>Bacteria</taxon>
        <taxon>Pseudomonadati</taxon>
        <taxon>Pseudomonadota</taxon>
        <taxon>Alphaproteobacteria</taxon>
        <taxon>Hyphomicrobiales</taxon>
        <taxon>Methylopilaceae</taxon>
        <taxon>Hansschlegelia</taxon>
    </lineage>
</organism>
<comment type="caution">
    <text evidence="3">The sequence shown here is derived from an EMBL/GenBank/DDBJ whole genome shotgun (WGS) entry which is preliminary data.</text>
</comment>
<evidence type="ECO:0000313" key="4">
    <source>
        <dbReference type="Proteomes" id="UP000528964"/>
    </source>
</evidence>
<feature type="chain" id="PRO_5031429978" evidence="2">
    <location>
        <begin position="24"/>
        <end position="123"/>
    </location>
</feature>
<name>A0A7W6CVS2_9HYPH</name>
<sequence length="123" mass="12067">MSRSALLLLAVAGLYGAVGVAAAAAGAHMTGDPRLATAASFLMLNAAAIVGVVAVSAGLGRFGLLPAAGLALGALLFSGDLMIRVAYGASPLPMAAPTGGMILILSWIALVLLSLVAAIRRRG</sequence>
<keyword evidence="1" id="KW-0472">Membrane</keyword>
<keyword evidence="2" id="KW-0732">Signal</keyword>
<dbReference type="InterPro" id="IPR006696">
    <property type="entry name" value="DUF423"/>
</dbReference>
<gene>
    <name evidence="3" type="ORF">GGR24_000624</name>
</gene>
<dbReference type="Proteomes" id="UP000528964">
    <property type="component" value="Unassembled WGS sequence"/>
</dbReference>
<proteinExistence type="predicted"/>
<evidence type="ECO:0000256" key="1">
    <source>
        <dbReference type="SAM" id="Phobius"/>
    </source>
</evidence>
<reference evidence="3 4" key="1">
    <citation type="submission" date="2020-08" db="EMBL/GenBank/DDBJ databases">
        <title>Genomic Encyclopedia of Type Strains, Phase IV (KMG-IV): sequencing the most valuable type-strain genomes for metagenomic binning, comparative biology and taxonomic classification.</title>
        <authorList>
            <person name="Goeker M."/>
        </authorList>
    </citation>
    <scope>NUCLEOTIDE SEQUENCE [LARGE SCALE GENOMIC DNA]</scope>
    <source>
        <strain evidence="3 4">DSM 25481</strain>
    </source>
</reference>
<protein>
    <submittedName>
        <fullName evidence="3">Uncharacterized membrane protein YgdD (TMEM256/DUF423 family)</fullName>
    </submittedName>
</protein>
<dbReference type="Pfam" id="PF04241">
    <property type="entry name" value="DUF423"/>
    <property type="match status" value="1"/>
</dbReference>
<keyword evidence="4" id="KW-1185">Reference proteome</keyword>